<dbReference type="AlphaFoldDB" id="A0A7R7GQI0"/>
<feature type="compositionally biased region" description="Basic residues" evidence="1">
    <location>
        <begin position="73"/>
        <end position="83"/>
    </location>
</feature>
<reference evidence="2 3" key="1">
    <citation type="submission" date="2020-12" db="EMBL/GenBank/DDBJ databases">
        <title>Complete genome sequence of Mycobacterium heckeshornense JCM 15655T, closely related to a pathogenic non-tuberculous mycobacterial species Mycobacterium xenopi.</title>
        <authorList>
            <person name="Yoshida M."/>
            <person name="Fukano H."/>
            <person name="Asakura T."/>
            <person name="Suzuki M."/>
            <person name="Hoshino Y."/>
        </authorList>
    </citation>
    <scope>NUCLEOTIDE SEQUENCE [LARGE SCALE GENOMIC DNA]</scope>
    <source>
        <strain evidence="2 3">JCM 15655</strain>
    </source>
</reference>
<keyword evidence="3" id="KW-1185">Reference proteome</keyword>
<feature type="region of interest" description="Disordered" evidence="1">
    <location>
        <begin position="1"/>
        <end position="198"/>
    </location>
</feature>
<organism evidence="2 3">
    <name type="scientific">Mycobacterium heckeshornense</name>
    <dbReference type="NCBI Taxonomy" id="110505"/>
    <lineage>
        <taxon>Bacteria</taxon>
        <taxon>Bacillati</taxon>
        <taxon>Actinomycetota</taxon>
        <taxon>Actinomycetes</taxon>
        <taxon>Mycobacteriales</taxon>
        <taxon>Mycobacteriaceae</taxon>
        <taxon>Mycobacterium</taxon>
    </lineage>
</organism>
<accession>A0A7R7GQI0</accession>
<evidence type="ECO:0000313" key="3">
    <source>
        <dbReference type="Proteomes" id="UP000595446"/>
    </source>
</evidence>
<gene>
    <name evidence="2" type="ORF">MHEC_00620</name>
</gene>
<sequence length="198" mass="20065">MMGIRVLVYATGERDENLQRSSRMADPQDHPEDAPGAAPTPPARPAAEPGPAAPADRKPPGDQTPAVKPPQKAAKKTAVKKAPAKAAKDVKKAPKAAAKKAPAKKSADRKPPAKKAAPAKADLPAAPRVETNGQLAAGAKQAAAQAKSTVEAADNPVPPGNRAAVGCPLPGAAGGRGRHRPDHAAADPTAATPLNRWP</sequence>
<proteinExistence type="predicted"/>
<feature type="compositionally biased region" description="Low complexity" evidence="1">
    <location>
        <begin position="45"/>
        <end position="54"/>
    </location>
</feature>
<feature type="compositionally biased region" description="Low complexity" evidence="1">
    <location>
        <begin position="114"/>
        <end position="147"/>
    </location>
</feature>
<evidence type="ECO:0000256" key="1">
    <source>
        <dbReference type="SAM" id="MobiDB-lite"/>
    </source>
</evidence>
<feature type="compositionally biased region" description="Basic residues" evidence="1">
    <location>
        <begin position="93"/>
        <end position="103"/>
    </location>
</feature>
<evidence type="ECO:0008006" key="4">
    <source>
        <dbReference type="Google" id="ProtNLM"/>
    </source>
</evidence>
<dbReference type="EMBL" id="AP024237">
    <property type="protein sequence ID" value="BCO33629.1"/>
    <property type="molecule type" value="Genomic_DNA"/>
</dbReference>
<evidence type="ECO:0000313" key="2">
    <source>
        <dbReference type="EMBL" id="BCO33629.1"/>
    </source>
</evidence>
<dbReference type="Proteomes" id="UP000595446">
    <property type="component" value="Chromosome"/>
</dbReference>
<protein>
    <recommendedName>
        <fullName evidence="4">Histone</fullName>
    </recommendedName>
</protein>
<name>A0A7R7GQI0_9MYCO</name>
<feature type="compositionally biased region" description="Low complexity" evidence="1">
    <location>
        <begin position="186"/>
        <end position="198"/>
    </location>
</feature>